<dbReference type="EMBL" id="CP144694">
    <property type="protein sequence ID" value="WVZ03978.1"/>
    <property type="molecule type" value="Genomic_DNA"/>
</dbReference>
<evidence type="ECO:0000313" key="3">
    <source>
        <dbReference type="Proteomes" id="UP001374535"/>
    </source>
</evidence>
<keyword evidence="1" id="KW-1133">Transmembrane helix</keyword>
<sequence length="125" mass="13609">MDLQTGQESKLDPQPVQTHRCLHGKISTHDSFSPHFLHNLFPPLFPLSLYLFLLLLLLTIIIFSFISLQPSFSLSCAPVANVRHPSSLLPQHDSASSSAVCGGAATCARTCSRLVRRTLAVASLV</sequence>
<accession>A0AAQ3RSX5</accession>
<feature type="transmembrane region" description="Helical" evidence="1">
    <location>
        <begin position="47"/>
        <end position="68"/>
    </location>
</feature>
<evidence type="ECO:0008006" key="4">
    <source>
        <dbReference type="Google" id="ProtNLM"/>
    </source>
</evidence>
<evidence type="ECO:0000313" key="2">
    <source>
        <dbReference type="EMBL" id="WVZ03978.1"/>
    </source>
</evidence>
<keyword evidence="1" id="KW-0812">Transmembrane</keyword>
<evidence type="ECO:0000256" key="1">
    <source>
        <dbReference type="SAM" id="Phobius"/>
    </source>
</evidence>
<organism evidence="2 3">
    <name type="scientific">Vigna mungo</name>
    <name type="common">Black gram</name>
    <name type="synonym">Phaseolus mungo</name>
    <dbReference type="NCBI Taxonomy" id="3915"/>
    <lineage>
        <taxon>Eukaryota</taxon>
        <taxon>Viridiplantae</taxon>
        <taxon>Streptophyta</taxon>
        <taxon>Embryophyta</taxon>
        <taxon>Tracheophyta</taxon>
        <taxon>Spermatophyta</taxon>
        <taxon>Magnoliopsida</taxon>
        <taxon>eudicotyledons</taxon>
        <taxon>Gunneridae</taxon>
        <taxon>Pentapetalae</taxon>
        <taxon>rosids</taxon>
        <taxon>fabids</taxon>
        <taxon>Fabales</taxon>
        <taxon>Fabaceae</taxon>
        <taxon>Papilionoideae</taxon>
        <taxon>50 kb inversion clade</taxon>
        <taxon>NPAAA clade</taxon>
        <taxon>indigoferoid/millettioid clade</taxon>
        <taxon>Phaseoleae</taxon>
        <taxon>Vigna</taxon>
    </lineage>
</organism>
<keyword evidence="3" id="KW-1185">Reference proteome</keyword>
<dbReference type="Proteomes" id="UP001374535">
    <property type="component" value="Chromosome 7"/>
</dbReference>
<proteinExistence type="predicted"/>
<dbReference type="AlphaFoldDB" id="A0AAQ3RSX5"/>
<gene>
    <name evidence="2" type="ORF">V8G54_024784</name>
</gene>
<keyword evidence="1" id="KW-0472">Membrane</keyword>
<reference evidence="2 3" key="1">
    <citation type="journal article" date="2023" name="Life. Sci Alliance">
        <title>Evolutionary insights into 3D genome organization and epigenetic landscape of Vigna mungo.</title>
        <authorList>
            <person name="Junaid A."/>
            <person name="Singh B."/>
            <person name="Bhatia S."/>
        </authorList>
    </citation>
    <scope>NUCLEOTIDE SEQUENCE [LARGE SCALE GENOMIC DNA]</scope>
    <source>
        <strain evidence="2">Urdbean</strain>
    </source>
</reference>
<protein>
    <recommendedName>
        <fullName evidence="4">Transmembrane protein</fullName>
    </recommendedName>
</protein>
<name>A0AAQ3RSX5_VIGMU</name>